<evidence type="ECO:0000256" key="5">
    <source>
        <dbReference type="ARBA" id="ARBA00022840"/>
    </source>
</evidence>
<dbReference type="GO" id="GO:0004713">
    <property type="term" value="F:protein tyrosine kinase activity"/>
    <property type="evidence" value="ECO:0007669"/>
    <property type="project" value="InterPro"/>
</dbReference>
<dbReference type="STRING" id="329046.A0A1Y2BQ63"/>
<dbReference type="PROSITE" id="PS50011">
    <property type="entry name" value="PROTEIN_KINASE_DOM"/>
    <property type="match status" value="1"/>
</dbReference>
<keyword evidence="5" id="KW-0067">ATP-binding</keyword>
<keyword evidence="9" id="KW-1185">Reference proteome</keyword>
<dbReference type="Gene3D" id="1.10.510.10">
    <property type="entry name" value="Transferase(Phosphotransferase) domain 1"/>
    <property type="match status" value="1"/>
</dbReference>
<protein>
    <submittedName>
        <fullName evidence="8">Kinase-like protein</fullName>
    </submittedName>
</protein>
<keyword evidence="4 8" id="KW-0418">Kinase</keyword>
<evidence type="ECO:0000256" key="6">
    <source>
        <dbReference type="SAM" id="MobiDB-lite"/>
    </source>
</evidence>
<dbReference type="PANTHER" id="PTHR24349">
    <property type="entry name" value="SERINE/THREONINE-PROTEIN KINASE"/>
    <property type="match status" value="1"/>
</dbReference>
<dbReference type="EMBL" id="MCGO01000053">
    <property type="protein sequence ID" value="ORY36891.1"/>
    <property type="molecule type" value="Genomic_DNA"/>
</dbReference>
<dbReference type="OrthoDB" id="5337378at2759"/>
<keyword evidence="3" id="KW-0547">Nucleotide-binding</keyword>
<organism evidence="8 9">
    <name type="scientific">Rhizoclosmatium globosum</name>
    <dbReference type="NCBI Taxonomy" id="329046"/>
    <lineage>
        <taxon>Eukaryota</taxon>
        <taxon>Fungi</taxon>
        <taxon>Fungi incertae sedis</taxon>
        <taxon>Chytridiomycota</taxon>
        <taxon>Chytridiomycota incertae sedis</taxon>
        <taxon>Chytridiomycetes</taxon>
        <taxon>Chytridiales</taxon>
        <taxon>Chytriomycetaceae</taxon>
        <taxon>Rhizoclosmatium</taxon>
    </lineage>
</organism>
<accession>A0A1Y2BQ63</accession>
<dbReference type="InterPro" id="IPR011009">
    <property type="entry name" value="Kinase-like_dom_sf"/>
</dbReference>
<dbReference type="InterPro" id="IPR050205">
    <property type="entry name" value="CDPK_Ser/Thr_kinases"/>
</dbReference>
<feature type="domain" description="Protein kinase" evidence="7">
    <location>
        <begin position="301"/>
        <end position="553"/>
    </location>
</feature>
<keyword evidence="2" id="KW-0808">Transferase</keyword>
<evidence type="ECO:0000256" key="2">
    <source>
        <dbReference type="ARBA" id="ARBA00022679"/>
    </source>
</evidence>
<dbReference type="AlphaFoldDB" id="A0A1Y2BQ63"/>
<dbReference type="Proteomes" id="UP000193642">
    <property type="component" value="Unassembled WGS sequence"/>
</dbReference>
<evidence type="ECO:0000313" key="9">
    <source>
        <dbReference type="Proteomes" id="UP000193642"/>
    </source>
</evidence>
<evidence type="ECO:0000313" key="8">
    <source>
        <dbReference type="EMBL" id="ORY36891.1"/>
    </source>
</evidence>
<dbReference type="SUPFAM" id="SSF56112">
    <property type="entry name" value="Protein kinase-like (PK-like)"/>
    <property type="match status" value="1"/>
</dbReference>
<dbReference type="InterPro" id="IPR000719">
    <property type="entry name" value="Prot_kinase_dom"/>
</dbReference>
<evidence type="ECO:0000256" key="3">
    <source>
        <dbReference type="ARBA" id="ARBA00022741"/>
    </source>
</evidence>
<name>A0A1Y2BQ63_9FUNG</name>
<sequence>MDVEPVGWELVDNDVTEAEDHCVPVKDKVDSALTLALRTFQAMVVVHPSLRIWMSRRLDGMWWWKRTISSQSLSKLKSPASLRGFKSPGLSPSLRYRNSPVLNGSPRDRRRDSITVSVSSPKGTSTFAVVKEDDVDTVYVVGGGGSTPSSVKLTPLVNRASWYHSPYGHATMDTAEVEVGMDELMLDLMGVSAAAAAVAAEEEEVVAPKSAPVVVERLTFAQLSVDSGVKDIYESDEEDQKNSKVSSSLSKWKKGFKLPWLQSHGKVAAVSASEAVSGPAPTYLSLLEAEGTSSRDKKKRYLNVKTLGKGIQGEVSLRVHVGTGSRVAVKTIFAYPNTRATFQREVEILKKVHGHPNVIQLLDYWEGKSNVYQTFELCSGGDLEGLRVPLNEMQALALFAPLADAVKYLHSMGIIHRDIRPANIFLRRAITGTESLDDLISIPVLADFGISTVESLSGRLGTQFFERPPHIAPEVVDGGRFEKTADVFGLGVCLVPLFLGRPITLEDQDARLKPLEDAWNRLSVAGRLLYRQLLEVDPYKRITAAQVLELPLFDFYVKRA</sequence>
<proteinExistence type="predicted"/>
<dbReference type="Pfam" id="PF00069">
    <property type="entry name" value="Pkinase"/>
    <property type="match status" value="1"/>
</dbReference>
<dbReference type="PROSITE" id="PS00109">
    <property type="entry name" value="PROTEIN_KINASE_TYR"/>
    <property type="match status" value="1"/>
</dbReference>
<dbReference type="InterPro" id="IPR020635">
    <property type="entry name" value="Tyr_kinase_cat_dom"/>
</dbReference>
<comment type="caution">
    <text evidence="8">The sequence shown here is derived from an EMBL/GenBank/DDBJ whole genome shotgun (WGS) entry which is preliminary data.</text>
</comment>
<dbReference type="InterPro" id="IPR008266">
    <property type="entry name" value="Tyr_kinase_AS"/>
</dbReference>
<evidence type="ECO:0000259" key="7">
    <source>
        <dbReference type="PROSITE" id="PS50011"/>
    </source>
</evidence>
<gene>
    <name evidence="8" type="ORF">BCR33DRAFT_790048</name>
</gene>
<evidence type="ECO:0000256" key="1">
    <source>
        <dbReference type="ARBA" id="ARBA00022527"/>
    </source>
</evidence>
<dbReference type="SMART" id="SM00219">
    <property type="entry name" value="TyrKc"/>
    <property type="match status" value="1"/>
</dbReference>
<evidence type="ECO:0000256" key="4">
    <source>
        <dbReference type="ARBA" id="ARBA00022777"/>
    </source>
</evidence>
<dbReference type="GO" id="GO:0004674">
    <property type="term" value="F:protein serine/threonine kinase activity"/>
    <property type="evidence" value="ECO:0007669"/>
    <property type="project" value="UniProtKB-KW"/>
</dbReference>
<dbReference type="GO" id="GO:0005524">
    <property type="term" value="F:ATP binding"/>
    <property type="evidence" value="ECO:0007669"/>
    <property type="project" value="UniProtKB-KW"/>
</dbReference>
<feature type="region of interest" description="Disordered" evidence="6">
    <location>
        <begin position="91"/>
        <end position="118"/>
    </location>
</feature>
<reference evidence="8 9" key="1">
    <citation type="submission" date="2016-07" db="EMBL/GenBank/DDBJ databases">
        <title>Pervasive Adenine N6-methylation of Active Genes in Fungi.</title>
        <authorList>
            <consortium name="DOE Joint Genome Institute"/>
            <person name="Mondo S.J."/>
            <person name="Dannebaum R.O."/>
            <person name="Kuo R.C."/>
            <person name="Labutti K."/>
            <person name="Haridas S."/>
            <person name="Kuo A."/>
            <person name="Salamov A."/>
            <person name="Ahrendt S.R."/>
            <person name="Lipzen A."/>
            <person name="Sullivan W."/>
            <person name="Andreopoulos W.B."/>
            <person name="Clum A."/>
            <person name="Lindquist E."/>
            <person name="Daum C."/>
            <person name="Ramamoorthy G.K."/>
            <person name="Gryganskyi A."/>
            <person name="Culley D."/>
            <person name="Magnuson J.K."/>
            <person name="James T.Y."/>
            <person name="O'Malley M.A."/>
            <person name="Stajich J.E."/>
            <person name="Spatafora J.W."/>
            <person name="Visel A."/>
            <person name="Grigoriev I.V."/>
        </authorList>
    </citation>
    <scope>NUCLEOTIDE SEQUENCE [LARGE SCALE GENOMIC DNA]</scope>
    <source>
        <strain evidence="8 9">JEL800</strain>
    </source>
</reference>
<keyword evidence="1" id="KW-0723">Serine/threonine-protein kinase</keyword>